<dbReference type="AlphaFoldDB" id="A0A2Z7A723"/>
<feature type="compositionally biased region" description="Basic and acidic residues" evidence="1">
    <location>
        <begin position="68"/>
        <end position="79"/>
    </location>
</feature>
<feature type="region of interest" description="Disordered" evidence="1">
    <location>
        <begin position="100"/>
        <end position="119"/>
    </location>
</feature>
<keyword evidence="3" id="KW-1185">Reference proteome</keyword>
<organism evidence="2 3">
    <name type="scientific">Dorcoceras hygrometricum</name>
    <dbReference type="NCBI Taxonomy" id="472368"/>
    <lineage>
        <taxon>Eukaryota</taxon>
        <taxon>Viridiplantae</taxon>
        <taxon>Streptophyta</taxon>
        <taxon>Embryophyta</taxon>
        <taxon>Tracheophyta</taxon>
        <taxon>Spermatophyta</taxon>
        <taxon>Magnoliopsida</taxon>
        <taxon>eudicotyledons</taxon>
        <taxon>Gunneridae</taxon>
        <taxon>Pentapetalae</taxon>
        <taxon>asterids</taxon>
        <taxon>lamiids</taxon>
        <taxon>Lamiales</taxon>
        <taxon>Gesneriaceae</taxon>
        <taxon>Didymocarpoideae</taxon>
        <taxon>Trichosporeae</taxon>
        <taxon>Loxocarpinae</taxon>
        <taxon>Dorcoceras</taxon>
    </lineage>
</organism>
<accession>A0A2Z7A723</accession>
<reference evidence="2 3" key="1">
    <citation type="journal article" date="2015" name="Proc. Natl. Acad. Sci. U.S.A.">
        <title>The resurrection genome of Boea hygrometrica: A blueprint for survival of dehydration.</title>
        <authorList>
            <person name="Xiao L."/>
            <person name="Yang G."/>
            <person name="Zhang L."/>
            <person name="Yang X."/>
            <person name="Zhao S."/>
            <person name="Ji Z."/>
            <person name="Zhou Q."/>
            <person name="Hu M."/>
            <person name="Wang Y."/>
            <person name="Chen M."/>
            <person name="Xu Y."/>
            <person name="Jin H."/>
            <person name="Xiao X."/>
            <person name="Hu G."/>
            <person name="Bao F."/>
            <person name="Hu Y."/>
            <person name="Wan P."/>
            <person name="Li L."/>
            <person name="Deng X."/>
            <person name="Kuang T."/>
            <person name="Xiang C."/>
            <person name="Zhu J.K."/>
            <person name="Oliver M.J."/>
            <person name="He Y."/>
        </authorList>
    </citation>
    <scope>NUCLEOTIDE SEQUENCE [LARGE SCALE GENOMIC DNA]</scope>
    <source>
        <strain evidence="3">cv. XS01</strain>
    </source>
</reference>
<proteinExistence type="predicted"/>
<feature type="region of interest" description="Disordered" evidence="1">
    <location>
        <begin position="66"/>
        <end position="93"/>
    </location>
</feature>
<evidence type="ECO:0000313" key="3">
    <source>
        <dbReference type="Proteomes" id="UP000250235"/>
    </source>
</evidence>
<protein>
    <submittedName>
        <fullName evidence="2">Leucine-rich repeat protein kinase family protein</fullName>
    </submittedName>
</protein>
<gene>
    <name evidence="2" type="ORF">F511_02987</name>
</gene>
<keyword evidence="2" id="KW-0808">Transferase</keyword>
<name>A0A2Z7A723_9LAMI</name>
<evidence type="ECO:0000256" key="1">
    <source>
        <dbReference type="SAM" id="MobiDB-lite"/>
    </source>
</evidence>
<dbReference type="Proteomes" id="UP000250235">
    <property type="component" value="Unassembled WGS sequence"/>
</dbReference>
<dbReference type="EMBL" id="KV018464">
    <property type="protein sequence ID" value="KZV17071.1"/>
    <property type="molecule type" value="Genomic_DNA"/>
</dbReference>
<evidence type="ECO:0000313" key="2">
    <source>
        <dbReference type="EMBL" id="KZV17071.1"/>
    </source>
</evidence>
<keyword evidence="2" id="KW-0418">Kinase</keyword>
<dbReference type="GO" id="GO:0016301">
    <property type="term" value="F:kinase activity"/>
    <property type="evidence" value="ECO:0007669"/>
    <property type="project" value="UniProtKB-KW"/>
</dbReference>
<sequence length="231" mass="26194">MRIRPTELETSICDVKYHVSLALSVIPRGSWGDVARRFTMIRWVSPKMCFRSRNYCGPTASCIPEPLSADRQRDRDFSRGPDSGNDNHQPLKCQFPREIGRSQAPRRQQDPIQQPSAARTHRLYTSPRLCQSRVLRLCFSFSDLAFMFQQLIASTDSFQQLIVSANECSQQLTSIFPLVFTHNSSTASLAHDQRLLSAFAFLHQQLLASECSSPLLIRQLLSASVLLCFVN</sequence>